<proteinExistence type="predicted"/>
<keyword evidence="2" id="KW-1185">Reference proteome</keyword>
<reference evidence="1" key="2">
    <citation type="submission" date="2025-08" db="UniProtKB">
        <authorList>
            <consortium name="Ensembl"/>
        </authorList>
    </citation>
    <scope>IDENTIFICATION</scope>
</reference>
<sequence>MEIVHVYTKLRSEFGRQYLFSDRPTELLVDIPPDPSLAMQFITKTPRDQATQACREMSEHQVNTERFESESRGLNHMEGGWPKDVDPNDMEQTIRFRKKVEKDESYMNSILQLGSEEDGHLSVLASGWRQEAGRRLLLLLHLGHRWVNIRSTFWQLIIYKCLRNYIFIDFLKYIFVLSDLGFISV</sequence>
<dbReference type="Ensembl" id="ENSSORT00005015819.1">
    <property type="protein sequence ID" value="ENSSORP00005015328.1"/>
    <property type="gene ID" value="ENSSORG00005007692.1"/>
</dbReference>
<dbReference type="AlphaFoldDB" id="A0A672ZFR1"/>
<evidence type="ECO:0000313" key="2">
    <source>
        <dbReference type="Proteomes" id="UP000472271"/>
    </source>
</evidence>
<evidence type="ECO:0000313" key="1">
    <source>
        <dbReference type="Ensembl" id="ENSSORP00005015328.1"/>
    </source>
</evidence>
<dbReference type="Proteomes" id="UP000472271">
    <property type="component" value="Chromosome 11"/>
</dbReference>
<accession>A0A672ZFR1</accession>
<name>A0A672ZFR1_9TELE</name>
<gene>
    <name evidence="1" type="primary">dnai2b</name>
</gene>
<reference evidence="1" key="3">
    <citation type="submission" date="2025-09" db="UniProtKB">
        <authorList>
            <consortium name="Ensembl"/>
        </authorList>
    </citation>
    <scope>IDENTIFICATION</scope>
</reference>
<protein>
    <submittedName>
        <fullName evidence="1">Dynein, axonemal, intermediate chain 2b</fullName>
    </submittedName>
</protein>
<reference evidence="1" key="1">
    <citation type="submission" date="2019-06" db="EMBL/GenBank/DDBJ databases">
        <authorList>
            <consortium name="Wellcome Sanger Institute Data Sharing"/>
        </authorList>
    </citation>
    <scope>NUCLEOTIDE SEQUENCE [LARGE SCALE GENOMIC DNA]</scope>
</reference>
<organism evidence="1 2">
    <name type="scientific">Sphaeramia orbicularis</name>
    <name type="common">orbiculate cardinalfish</name>
    <dbReference type="NCBI Taxonomy" id="375764"/>
    <lineage>
        <taxon>Eukaryota</taxon>
        <taxon>Metazoa</taxon>
        <taxon>Chordata</taxon>
        <taxon>Craniata</taxon>
        <taxon>Vertebrata</taxon>
        <taxon>Euteleostomi</taxon>
        <taxon>Actinopterygii</taxon>
        <taxon>Neopterygii</taxon>
        <taxon>Teleostei</taxon>
        <taxon>Neoteleostei</taxon>
        <taxon>Acanthomorphata</taxon>
        <taxon>Gobiaria</taxon>
        <taxon>Kurtiformes</taxon>
        <taxon>Apogonoidei</taxon>
        <taxon>Apogonidae</taxon>
        <taxon>Apogoninae</taxon>
        <taxon>Sphaeramia</taxon>
    </lineage>
</organism>